<evidence type="ECO:0000313" key="9">
    <source>
        <dbReference type="RefSeq" id="XP_042558907.1"/>
    </source>
</evidence>
<evidence type="ECO:0000256" key="2">
    <source>
        <dbReference type="ARBA" id="ARBA00022723"/>
    </source>
</evidence>
<evidence type="ECO:0000256" key="5">
    <source>
        <dbReference type="ARBA" id="ARBA00023242"/>
    </source>
</evidence>
<dbReference type="InterPro" id="IPR051188">
    <property type="entry name" value="PHD-type_Zinc_Finger"/>
</dbReference>
<evidence type="ECO:0000313" key="8">
    <source>
        <dbReference type="Proteomes" id="UP000515152"/>
    </source>
</evidence>
<dbReference type="OrthoDB" id="512616at2759"/>
<reference evidence="9" key="1">
    <citation type="submission" date="2025-08" db="UniProtKB">
        <authorList>
            <consortium name="RefSeq"/>
        </authorList>
    </citation>
    <scope>IDENTIFICATION</scope>
</reference>
<accession>A0A8M1K5D4</accession>
<feature type="compositionally biased region" description="Polar residues" evidence="6">
    <location>
        <begin position="128"/>
        <end position="140"/>
    </location>
</feature>
<gene>
    <name evidence="9" type="primary">phf11</name>
</gene>
<dbReference type="PANTHER" id="PTHR12420:SF4">
    <property type="entry name" value="PHD FINGER PROTEIN 11"/>
    <property type="match status" value="1"/>
</dbReference>
<dbReference type="GeneID" id="116223323"/>
<dbReference type="GO" id="GO:0005634">
    <property type="term" value="C:nucleus"/>
    <property type="evidence" value="ECO:0007669"/>
    <property type="project" value="UniProtKB-SubCell"/>
</dbReference>
<evidence type="ECO:0000256" key="6">
    <source>
        <dbReference type="SAM" id="MobiDB-lite"/>
    </source>
</evidence>
<dbReference type="InterPro" id="IPR034732">
    <property type="entry name" value="EPHD"/>
</dbReference>
<keyword evidence="3" id="KW-0863">Zinc-finger</keyword>
<organism evidence="8 9">
    <name type="scientific">Clupea harengus</name>
    <name type="common">Atlantic herring</name>
    <dbReference type="NCBI Taxonomy" id="7950"/>
    <lineage>
        <taxon>Eukaryota</taxon>
        <taxon>Metazoa</taxon>
        <taxon>Chordata</taxon>
        <taxon>Craniata</taxon>
        <taxon>Vertebrata</taxon>
        <taxon>Euteleostomi</taxon>
        <taxon>Actinopterygii</taxon>
        <taxon>Neopterygii</taxon>
        <taxon>Teleostei</taxon>
        <taxon>Clupei</taxon>
        <taxon>Clupeiformes</taxon>
        <taxon>Clupeoidei</taxon>
        <taxon>Clupeidae</taxon>
        <taxon>Clupea</taxon>
    </lineage>
</organism>
<keyword evidence="2" id="KW-0479">Metal-binding</keyword>
<keyword evidence="4" id="KW-0862">Zinc</keyword>
<feature type="region of interest" description="Disordered" evidence="6">
    <location>
        <begin position="128"/>
        <end position="149"/>
    </location>
</feature>
<keyword evidence="5" id="KW-0539">Nucleus</keyword>
<evidence type="ECO:0000256" key="4">
    <source>
        <dbReference type="ARBA" id="ARBA00022833"/>
    </source>
</evidence>
<dbReference type="GO" id="GO:0008270">
    <property type="term" value="F:zinc ion binding"/>
    <property type="evidence" value="ECO:0007669"/>
    <property type="project" value="UniProtKB-KW"/>
</dbReference>
<dbReference type="KEGG" id="char:116223323"/>
<dbReference type="PROSITE" id="PS51805">
    <property type="entry name" value="EPHD"/>
    <property type="match status" value="1"/>
</dbReference>
<evidence type="ECO:0000256" key="1">
    <source>
        <dbReference type="ARBA" id="ARBA00004123"/>
    </source>
</evidence>
<evidence type="ECO:0000259" key="7">
    <source>
        <dbReference type="PROSITE" id="PS51805"/>
    </source>
</evidence>
<dbReference type="RefSeq" id="XP_042558907.1">
    <property type="nucleotide sequence ID" value="XM_042702973.1"/>
</dbReference>
<protein>
    <submittedName>
        <fullName evidence="9">PHD finger protein 6</fullName>
    </submittedName>
</protein>
<feature type="domain" description="PHD-type" evidence="7">
    <location>
        <begin position="5"/>
        <end position="123"/>
    </location>
</feature>
<evidence type="ECO:0000256" key="3">
    <source>
        <dbReference type="ARBA" id="ARBA00022771"/>
    </source>
</evidence>
<dbReference type="Pfam" id="PF13771">
    <property type="entry name" value="zf-HC5HC2H"/>
    <property type="match status" value="1"/>
</dbReference>
<dbReference type="Proteomes" id="UP000515152">
    <property type="component" value="Chromosome 2"/>
</dbReference>
<sequence length="149" mass="16380">MASRRPCCLLCGKSEENSVTGPLATKDGITAHQNCLLYASGIYCKDSPEYDDLFGFSVEDVKQEGKRGKKLRCHSCKHRGATAGCEVKRCTRSYHYPCAVHSNADFIENQSNGLFQLFCEQHRQKANGSAQNDGATNQGEGSKARQDVI</sequence>
<name>A0A8M1K5D4_CLUHA</name>
<dbReference type="PANTHER" id="PTHR12420">
    <property type="entry name" value="PHD FINGER PROTEIN"/>
    <property type="match status" value="1"/>
</dbReference>
<keyword evidence="8" id="KW-1185">Reference proteome</keyword>
<dbReference type="CTD" id="51131"/>
<proteinExistence type="predicted"/>
<comment type="subcellular location">
    <subcellularLocation>
        <location evidence="1">Nucleus</location>
    </subcellularLocation>
</comment>
<dbReference type="AlphaFoldDB" id="A0A8M1K5D4"/>